<evidence type="ECO:0000256" key="1">
    <source>
        <dbReference type="ARBA" id="ARBA00022946"/>
    </source>
</evidence>
<name>A0A4V2Z8P2_9RHOB</name>
<organism evidence="3 4">
    <name type="scientific">Antarcticimicrobium sediminis</name>
    <dbReference type="NCBI Taxonomy" id="2546227"/>
    <lineage>
        <taxon>Bacteria</taxon>
        <taxon>Pseudomonadati</taxon>
        <taxon>Pseudomonadota</taxon>
        <taxon>Alphaproteobacteria</taxon>
        <taxon>Rhodobacterales</taxon>
        <taxon>Paracoccaceae</taxon>
        <taxon>Antarcticimicrobium</taxon>
    </lineage>
</organism>
<dbReference type="Gene3D" id="3.30.1360.120">
    <property type="entry name" value="Probable tRNA modification gtpase trme, domain 1"/>
    <property type="match status" value="2"/>
</dbReference>
<dbReference type="PANTHER" id="PTHR22602:SF0">
    <property type="entry name" value="TRANSFERASE CAF17, MITOCHONDRIAL-RELATED"/>
    <property type="match status" value="1"/>
</dbReference>
<dbReference type="GO" id="GO:0016226">
    <property type="term" value="P:iron-sulfur cluster assembly"/>
    <property type="evidence" value="ECO:0007669"/>
    <property type="project" value="TreeGrafter"/>
</dbReference>
<proteinExistence type="predicted"/>
<dbReference type="RefSeq" id="WP_132827156.1">
    <property type="nucleotide sequence ID" value="NZ_SMFP01000001.1"/>
</dbReference>
<evidence type="ECO:0000259" key="2">
    <source>
        <dbReference type="Pfam" id="PF25455"/>
    </source>
</evidence>
<dbReference type="SUPFAM" id="SSF103025">
    <property type="entry name" value="Folate-binding domain"/>
    <property type="match status" value="1"/>
</dbReference>
<keyword evidence="4" id="KW-1185">Reference proteome</keyword>
<dbReference type="InterPro" id="IPR027266">
    <property type="entry name" value="TrmE/GcvT-like"/>
</dbReference>
<dbReference type="AlphaFoldDB" id="A0A4V2Z8P2"/>
<dbReference type="EMBL" id="SMFP01000001">
    <property type="protein sequence ID" value="TDE41166.1"/>
    <property type="molecule type" value="Genomic_DNA"/>
</dbReference>
<protein>
    <submittedName>
        <fullName evidence="3">Folate-binding protein</fullName>
    </submittedName>
</protein>
<dbReference type="NCBIfam" id="TIGR03317">
    <property type="entry name" value="ygfZ_signature"/>
    <property type="match status" value="1"/>
</dbReference>
<accession>A0A4V2Z8P2</accession>
<evidence type="ECO:0000313" key="3">
    <source>
        <dbReference type="EMBL" id="TDE41166.1"/>
    </source>
</evidence>
<dbReference type="InterPro" id="IPR045179">
    <property type="entry name" value="YgfZ/GcvT"/>
</dbReference>
<gene>
    <name evidence="3" type="ORF">E1B25_02930</name>
</gene>
<comment type="caution">
    <text evidence="3">The sequence shown here is derived from an EMBL/GenBank/DDBJ whole genome shotgun (WGS) entry which is preliminary data.</text>
</comment>
<dbReference type="PANTHER" id="PTHR22602">
    <property type="entry name" value="TRANSFERASE CAF17, MITOCHONDRIAL-RELATED"/>
    <property type="match status" value="1"/>
</dbReference>
<dbReference type="Proteomes" id="UP000294662">
    <property type="component" value="Unassembled WGS sequence"/>
</dbReference>
<feature type="domain" description="CAF17 C-terminal" evidence="2">
    <location>
        <begin position="189"/>
        <end position="247"/>
    </location>
</feature>
<dbReference type="OrthoDB" id="9796287at2"/>
<dbReference type="InterPro" id="IPR017703">
    <property type="entry name" value="YgfZ/GCV_T_CS"/>
</dbReference>
<keyword evidence="1" id="KW-0809">Transit peptide</keyword>
<dbReference type="Pfam" id="PF25455">
    <property type="entry name" value="Beta-barrel_CAF17_C"/>
    <property type="match status" value="1"/>
</dbReference>
<dbReference type="InterPro" id="IPR057460">
    <property type="entry name" value="CAF17_C"/>
</dbReference>
<sequence>MTARRILRLSGPETEGFLQGLITNDTARLSDGLVYAALLTPQGKFITDFFLLRDGEGPEAGVLLDVAEAQADDLVRRLTLYKLRAKVTISPSDLHLQRGTGPVPEGALGDPRHPDLGWRAYTPAPEADDGTDWDAIRVAHCIPETGVELTPDSYILEAGFESLHGVDFRKGCYVGQEVTARMKHKTELRKGLRRVRVEGSAPVGTQILSAGKPVGTLFTQSGGYGIAYLRVERASGEMEAGAARLSLA</sequence>
<evidence type="ECO:0000313" key="4">
    <source>
        <dbReference type="Proteomes" id="UP000294662"/>
    </source>
</evidence>
<reference evidence="3 4" key="1">
    <citation type="submission" date="2019-03" db="EMBL/GenBank/DDBJ databases">
        <authorList>
            <person name="Zhang S."/>
        </authorList>
    </citation>
    <scope>NUCLEOTIDE SEQUENCE [LARGE SCALE GENOMIC DNA]</scope>
    <source>
        <strain evidence="3 4">S4J41</strain>
    </source>
</reference>